<evidence type="ECO:0000313" key="2">
    <source>
        <dbReference type="Proteomes" id="UP001054837"/>
    </source>
</evidence>
<evidence type="ECO:0000313" key="1">
    <source>
        <dbReference type="EMBL" id="GIX70917.1"/>
    </source>
</evidence>
<dbReference type="SUPFAM" id="SSF52540">
    <property type="entry name" value="P-loop containing nucleoside triphosphate hydrolases"/>
    <property type="match status" value="1"/>
</dbReference>
<comment type="caution">
    <text evidence="1">The sequence shown here is derived from an EMBL/GenBank/DDBJ whole genome shotgun (WGS) entry which is preliminary data.</text>
</comment>
<accession>A0AAV4MGZ5</accession>
<dbReference type="Gene3D" id="3.40.50.300">
    <property type="entry name" value="P-loop containing nucleotide triphosphate hydrolases"/>
    <property type="match status" value="1"/>
</dbReference>
<proteinExistence type="predicted"/>
<dbReference type="Proteomes" id="UP001054837">
    <property type="component" value="Unassembled WGS sequence"/>
</dbReference>
<dbReference type="InterPro" id="IPR027417">
    <property type="entry name" value="P-loop_NTPase"/>
</dbReference>
<sequence>MSGPLELKIVELQLEDLSLMEIRRLSLQLKHVFLFAFSVDNSASAYRLDRTWIACVKKAMCAGVTSALVCNKIDLLSHPFYRDKMNLLLDDVGINASGSHVEYIPLSNVRQ</sequence>
<gene>
    <name evidence="1" type="ORF">CDAR_254091</name>
</gene>
<name>A0AAV4MGZ5_9ARAC</name>
<dbReference type="EMBL" id="BPLQ01000394">
    <property type="protein sequence ID" value="GIX70917.1"/>
    <property type="molecule type" value="Genomic_DNA"/>
</dbReference>
<reference evidence="1 2" key="1">
    <citation type="submission" date="2021-06" db="EMBL/GenBank/DDBJ databases">
        <title>Caerostris darwini draft genome.</title>
        <authorList>
            <person name="Kono N."/>
            <person name="Arakawa K."/>
        </authorList>
    </citation>
    <scope>NUCLEOTIDE SEQUENCE [LARGE SCALE GENOMIC DNA]</scope>
</reference>
<keyword evidence="2" id="KW-1185">Reference proteome</keyword>
<protein>
    <submittedName>
        <fullName evidence="1">Uncharacterized protein</fullName>
    </submittedName>
</protein>
<dbReference type="AlphaFoldDB" id="A0AAV4MGZ5"/>
<organism evidence="1 2">
    <name type="scientific">Caerostris darwini</name>
    <dbReference type="NCBI Taxonomy" id="1538125"/>
    <lineage>
        <taxon>Eukaryota</taxon>
        <taxon>Metazoa</taxon>
        <taxon>Ecdysozoa</taxon>
        <taxon>Arthropoda</taxon>
        <taxon>Chelicerata</taxon>
        <taxon>Arachnida</taxon>
        <taxon>Araneae</taxon>
        <taxon>Araneomorphae</taxon>
        <taxon>Entelegynae</taxon>
        <taxon>Araneoidea</taxon>
        <taxon>Araneidae</taxon>
        <taxon>Caerostris</taxon>
    </lineage>
</organism>